<keyword evidence="3" id="KW-0238">DNA-binding</keyword>
<evidence type="ECO:0000256" key="2">
    <source>
        <dbReference type="ARBA" id="ARBA00023015"/>
    </source>
</evidence>
<keyword evidence="2" id="KW-0805">Transcription regulation</keyword>
<dbReference type="CDD" id="cd10017">
    <property type="entry name" value="B3_DNA"/>
    <property type="match status" value="1"/>
</dbReference>
<dbReference type="Gene3D" id="2.40.330.10">
    <property type="entry name" value="DNA-binding pseudobarrel domain"/>
    <property type="match status" value="1"/>
</dbReference>
<evidence type="ECO:0000256" key="1">
    <source>
        <dbReference type="ARBA" id="ARBA00004123"/>
    </source>
</evidence>
<evidence type="ECO:0000256" key="3">
    <source>
        <dbReference type="ARBA" id="ARBA00023125"/>
    </source>
</evidence>
<accession>R7W9I3</accession>
<evidence type="ECO:0000256" key="5">
    <source>
        <dbReference type="ARBA" id="ARBA00023242"/>
    </source>
</evidence>
<comment type="subcellular location">
    <subcellularLocation>
        <location evidence="1">Nucleus</location>
    </subcellularLocation>
</comment>
<keyword evidence="5" id="KW-0539">Nucleus</keyword>
<dbReference type="GO" id="GO:0003677">
    <property type="term" value="F:DNA binding"/>
    <property type="evidence" value="ECO:0007669"/>
    <property type="project" value="UniProtKB-KW"/>
</dbReference>
<dbReference type="InterPro" id="IPR003340">
    <property type="entry name" value="B3_DNA-bd"/>
</dbReference>
<dbReference type="ExpressionAtlas" id="R7W9I3">
    <property type="expression patterns" value="baseline"/>
</dbReference>
<keyword evidence="4" id="KW-0804">Transcription</keyword>
<name>R7W9I3_AEGTA</name>
<dbReference type="PANTHER" id="PTHR33499">
    <property type="entry name" value="OS12G0282400 PROTEIN-RELATED"/>
    <property type="match status" value="1"/>
</dbReference>
<protein>
    <submittedName>
        <fullName evidence="7">Uncharacterized protein</fullName>
    </submittedName>
</protein>
<dbReference type="GO" id="GO:0005634">
    <property type="term" value="C:nucleus"/>
    <property type="evidence" value="ECO:0007669"/>
    <property type="project" value="UniProtKB-SubCell"/>
</dbReference>
<dbReference type="PANTHER" id="PTHR33499:SF43">
    <property type="entry name" value="TRANSPOSASE, PTTA_EN_SPM, PLANT"/>
    <property type="match status" value="1"/>
</dbReference>
<feature type="compositionally biased region" description="Polar residues" evidence="6">
    <location>
        <begin position="25"/>
        <end position="46"/>
    </location>
</feature>
<proteinExistence type="predicted"/>
<dbReference type="AlphaFoldDB" id="R7W9I3"/>
<dbReference type="InterPro" id="IPR004252">
    <property type="entry name" value="Probable_transposase_24"/>
</dbReference>
<dbReference type="Pfam" id="PF03004">
    <property type="entry name" value="Transposase_24"/>
    <property type="match status" value="1"/>
</dbReference>
<sequence length="610" mass="68426">MMNFTEDAPVNKGSVLLTRMESITAYKNQRGQPRSGTPEQSDTPVSANDMCPLAEWPSHARRNCALLQDEAGGQKKKGRGVLKGFKASKKRFANGSAKLNITFSGKLGGIVGMNYRSFKDDVVVIMKRKLPLIGVRTWSDIHPTIHGLIVADMIDIWDLEDTPETEEKVLKIAKERYRGWRSTLSSTYKAYKTDAARLANLPEDLQPEEWEWMIEYFGTDSKFQDRSQENADNRKKQKTKHIIGSKSYSQVSFEKRNLETGEEPDCIALWELTHTNDGTWSNTDSQKVYDKALQEVKIKETEIEGPLSSEQKNNIFQTAYKDTLECKSSLPRGYGYMAKTSTGSERFRIQIEEQARATAATQEQNSQLSQQVPTKRVDKENSNPNLQNILLQRSSLNKTPGSRPTAISSNALIQAAARHSRMVKAMVFVAMAPGPCANLSCCGHGCGVPTHCDCSACSQARRARRGGKVLCRAGRAEQLAYGTIFTEKFDMGHTNVSAFYSTLLRRGLGRTSPFVHQVTPTDVETHYKMKIPQRAVWYLQLKKKGILQVVLGNGHLKPAKYRVGVDGRLCLQKGWKEFVTDSGLMSEQVVVLNFFELEDRTVRITFDVIG</sequence>
<dbReference type="SUPFAM" id="SSF101936">
    <property type="entry name" value="DNA-binding pseudobarrel domain"/>
    <property type="match status" value="1"/>
</dbReference>
<feature type="region of interest" description="Disordered" evidence="6">
    <location>
        <begin position="358"/>
        <end position="384"/>
    </location>
</feature>
<reference evidence="7" key="1">
    <citation type="submission" date="2015-06" db="UniProtKB">
        <authorList>
            <consortium name="EnsemblPlants"/>
        </authorList>
    </citation>
    <scope>IDENTIFICATION</scope>
</reference>
<feature type="region of interest" description="Disordered" evidence="6">
    <location>
        <begin position="25"/>
        <end position="48"/>
    </location>
</feature>
<evidence type="ECO:0000313" key="7">
    <source>
        <dbReference type="EnsemblPlants" id="EMT18852"/>
    </source>
</evidence>
<organism evidence="7">
    <name type="scientific">Aegilops tauschii</name>
    <name type="common">Tausch's goatgrass</name>
    <name type="synonym">Aegilops squarrosa</name>
    <dbReference type="NCBI Taxonomy" id="37682"/>
    <lineage>
        <taxon>Eukaryota</taxon>
        <taxon>Viridiplantae</taxon>
        <taxon>Streptophyta</taxon>
        <taxon>Embryophyta</taxon>
        <taxon>Tracheophyta</taxon>
        <taxon>Spermatophyta</taxon>
        <taxon>Magnoliopsida</taxon>
        <taxon>Liliopsida</taxon>
        <taxon>Poales</taxon>
        <taxon>Poaceae</taxon>
        <taxon>BOP clade</taxon>
        <taxon>Pooideae</taxon>
        <taxon>Triticodae</taxon>
        <taxon>Triticeae</taxon>
        <taxon>Triticinae</taxon>
        <taxon>Aegilops</taxon>
    </lineage>
</organism>
<dbReference type="InterPro" id="IPR015300">
    <property type="entry name" value="DNA-bd_pseudobarrel_sf"/>
</dbReference>
<evidence type="ECO:0000256" key="4">
    <source>
        <dbReference type="ARBA" id="ARBA00023163"/>
    </source>
</evidence>
<dbReference type="PROSITE" id="PS50863">
    <property type="entry name" value="B3"/>
    <property type="match status" value="1"/>
</dbReference>
<evidence type="ECO:0000256" key="6">
    <source>
        <dbReference type="SAM" id="MobiDB-lite"/>
    </source>
</evidence>
<dbReference type="EnsemblPlants" id="EMT18852">
    <property type="protein sequence ID" value="EMT18852"/>
    <property type="gene ID" value="F775_14047"/>
</dbReference>